<evidence type="ECO:0000313" key="1">
    <source>
        <dbReference type="EMBL" id="SHK61459.1"/>
    </source>
</evidence>
<evidence type="ECO:0008006" key="3">
    <source>
        <dbReference type="Google" id="ProtNLM"/>
    </source>
</evidence>
<dbReference type="SUPFAM" id="SSF48452">
    <property type="entry name" value="TPR-like"/>
    <property type="match status" value="1"/>
</dbReference>
<dbReference type="EMBL" id="FRAW01000011">
    <property type="protein sequence ID" value="SHK61459.1"/>
    <property type="molecule type" value="Genomic_DNA"/>
</dbReference>
<dbReference type="Gene3D" id="1.25.40.10">
    <property type="entry name" value="Tetratricopeptide repeat domain"/>
    <property type="match status" value="1"/>
</dbReference>
<dbReference type="InterPro" id="IPR011990">
    <property type="entry name" value="TPR-like_helical_dom_sf"/>
</dbReference>
<accession>A0A1M6TWY9</accession>
<proteinExistence type="predicted"/>
<keyword evidence="2" id="KW-1185">Reference proteome</keyword>
<dbReference type="RefSeq" id="WP_073303880.1">
    <property type="nucleotide sequence ID" value="NZ_FRAW01000011.1"/>
</dbReference>
<reference evidence="2" key="1">
    <citation type="submission" date="2016-11" db="EMBL/GenBank/DDBJ databases">
        <authorList>
            <person name="Varghese N."/>
            <person name="Submissions S."/>
        </authorList>
    </citation>
    <scope>NUCLEOTIDE SEQUENCE [LARGE SCALE GENOMIC DNA]</scope>
    <source>
        <strain evidence="2">UWOS</strain>
    </source>
</reference>
<protein>
    <recommendedName>
        <fullName evidence="3">PPIC-type PPIASE domain-containing protein</fullName>
    </recommendedName>
</protein>
<gene>
    <name evidence="1" type="ORF">SAMN05720469_11157</name>
</gene>
<dbReference type="Proteomes" id="UP000184275">
    <property type="component" value="Unassembled WGS sequence"/>
</dbReference>
<evidence type="ECO:0000313" key="2">
    <source>
        <dbReference type="Proteomes" id="UP000184275"/>
    </source>
</evidence>
<sequence length="681" mass="78731">MKKIVAFPIIVLLGVFWGCLDKQGEDKLVAKVGAENIYASDVDFLKRIQPKPYATPGQEKAALENIIESLVIFQETKQLIGEDSVIENRIRDLEDRFWAQAYGDFFLTQNLGFSDERLQDFFQKNRKIFLADSCKSVDNCRERVAKALLISENADSLKRYVKKQLLDAQSAKVELAYVEASDSSSVRKAEEDLRAQKISLEQIPGLKREEFLSKMPRGILEIDSVYHLLFGKDSLAVGEIRFVRGSQSFVVFKVLLRRAPRDLPEDKQDSILQANFASDWAAFLVSKNDSVLESKYRLRYEPIITSEIRKYYEAHKDSFGDSPIDSVARQIENTLFKNAEVELDSDYVLATVGGKPLVLEKDVQKLKLEMPERFRIQYPRRRCVMMLAGWKMKALAAKEQGLDNDGLVRRIRESVRRSFYRNAFAGRLAELGFFASEATMRSIYERIGTRLYPNRDFASIRGELGIFAQTHDREFLYEYYLLYPNSEVTDLDSIKLAVFPQKTTIFSRNWFENYRRDLYKKYPVQIEDPAYLPRADLFSTQNLMLIADSMYQNQNLVGAYITWKRIMSLSSSDDSLFARAAYELAELDLEREKYKEADAEFAAYLRLWPQSALAEKSLFSRAFLLHEYLKNDSLALPLFLQFQQKYPKSEMIESVNWLVKDIQSGGKLGEELLQKISEQEE</sequence>
<organism evidence="1 2">
    <name type="scientific">Fibrobacter intestinalis</name>
    <dbReference type="NCBI Taxonomy" id="28122"/>
    <lineage>
        <taxon>Bacteria</taxon>
        <taxon>Pseudomonadati</taxon>
        <taxon>Fibrobacterota</taxon>
        <taxon>Fibrobacteria</taxon>
        <taxon>Fibrobacterales</taxon>
        <taxon>Fibrobacteraceae</taxon>
        <taxon>Fibrobacter</taxon>
    </lineage>
</organism>
<name>A0A1M6TWY9_9BACT</name>
<dbReference type="AlphaFoldDB" id="A0A1M6TWY9"/>